<sequence>MKKKITILIFAFLSLILVYLIFFNKKKEQLPITAEAQKTDFKDQVLCSGELLAEFSEDINGPTSLARFNIYEVKLQDIIAEGTEVKKGDYICSLDKSAISPKINEANESLVKAKSELTKTSLDTALTLREARVEINNQFYEIEQKSLVLQQSKYEPPATIRQAELELEKTKRELKIKKEDYRLKQEKQIALMKAANSDVQVFQNRVNELMALQNSFVINAPKNGLVIYKTDWNGRKIKSGSTISPWNPVVASLPNLSSMLTKTFINEVDIRKIKKNQLVQVGFDAFPNIKLPGKVISVANMGEAQHGSDNKVFEVMIKLEKLNPAIKPGMSTSNAILISEIKNQLTIPLEAVYSDHNLSYAYVKNGSTIDKKEIKLGAVNENEAIILKGLNEKETVLLTEPESAKKLSIIRLTK</sequence>
<evidence type="ECO:0000256" key="3">
    <source>
        <dbReference type="SAM" id="Coils"/>
    </source>
</evidence>
<dbReference type="EMBL" id="FXSZ01000002">
    <property type="protein sequence ID" value="SMO47333.1"/>
    <property type="molecule type" value="Genomic_DNA"/>
</dbReference>
<keyword evidence="2 3" id="KW-0175">Coiled coil</keyword>
<dbReference type="AlphaFoldDB" id="A0A521BJR9"/>
<feature type="coiled-coil region" evidence="3">
    <location>
        <begin position="160"/>
        <end position="187"/>
    </location>
</feature>
<dbReference type="Pfam" id="PF25990">
    <property type="entry name" value="Beta-barrel_YknX"/>
    <property type="match status" value="1"/>
</dbReference>
<evidence type="ECO:0000256" key="4">
    <source>
        <dbReference type="SAM" id="Phobius"/>
    </source>
</evidence>
<proteinExistence type="predicted"/>
<dbReference type="InterPro" id="IPR058636">
    <property type="entry name" value="Beta-barrel_YknX"/>
</dbReference>
<accession>A0A521BJR9</accession>
<evidence type="ECO:0000313" key="6">
    <source>
        <dbReference type="EMBL" id="SMO47333.1"/>
    </source>
</evidence>
<dbReference type="GO" id="GO:0030313">
    <property type="term" value="C:cell envelope"/>
    <property type="evidence" value="ECO:0007669"/>
    <property type="project" value="UniProtKB-SubCell"/>
</dbReference>
<keyword evidence="4" id="KW-0812">Transmembrane</keyword>
<comment type="subcellular location">
    <subcellularLocation>
        <location evidence="1">Cell envelope</location>
    </subcellularLocation>
</comment>
<evidence type="ECO:0000259" key="5">
    <source>
        <dbReference type="Pfam" id="PF25990"/>
    </source>
</evidence>
<feature type="transmembrane region" description="Helical" evidence="4">
    <location>
        <begin position="5"/>
        <end position="23"/>
    </location>
</feature>
<keyword evidence="7" id="KW-1185">Reference proteome</keyword>
<keyword evidence="4" id="KW-0472">Membrane</keyword>
<dbReference type="PANTHER" id="PTHR32347:SF14">
    <property type="entry name" value="EFFLUX SYSTEM COMPONENT YKNX-RELATED"/>
    <property type="match status" value="1"/>
</dbReference>
<protein>
    <submittedName>
        <fullName evidence="6">Barrel-sandwich domain of CusB or HlyD membrane-fusion</fullName>
    </submittedName>
</protein>
<keyword evidence="4" id="KW-1133">Transmembrane helix</keyword>
<reference evidence="6 7" key="1">
    <citation type="submission" date="2017-05" db="EMBL/GenBank/DDBJ databases">
        <authorList>
            <person name="Varghese N."/>
            <person name="Submissions S."/>
        </authorList>
    </citation>
    <scope>NUCLEOTIDE SEQUENCE [LARGE SCALE GENOMIC DNA]</scope>
    <source>
        <strain evidence="6 7">DSM 21342</strain>
    </source>
</reference>
<name>A0A521BJR9_9SPHI</name>
<evidence type="ECO:0000256" key="2">
    <source>
        <dbReference type="ARBA" id="ARBA00023054"/>
    </source>
</evidence>
<evidence type="ECO:0000256" key="1">
    <source>
        <dbReference type="ARBA" id="ARBA00004196"/>
    </source>
</evidence>
<dbReference type="PANTHER" id="PTHR32347">
    <property type="entry name" value="EFFLUX SYSTEM COMPONENT YKNX-RELATED"/>
    <property type="match status" value="1"/>
</dbReference>
<gene>
    <name evidence="6" type="ORF">SAMN06265350_102253</name>
</gene>
<dbReference type="RefSeq" id="WP_142601789.1">
    <property type="nucleotide sequence ID" value="NZ_FXSZ01000002.1"/>
</dbReference>
<dbReference type="Gene3D" id="2.40.30.170">
    <property type="match status" value="1"/>
</dbReference>
<evidence type="ECO:0000313" key="7">
    <source>
        <dbReference type="Proteomes" id="UP000315971"/>
    </source>
</evidence>
<feature type="domain" description="YknX-like beta-barrel" evidence="5">
    <location>
        <begin position="262"/>
        <end position="333"/>
    </location>
</feature>
<organism evidence="6 7">
    <name type="scientific">Solitalea koreensis</name>
    <dbReference type="NCBI Taxonomy" id="543615"/>
    <lineage>
        <taxon>Bacteria</taxon>
        <taxon>Pseudomonadati</taxon>
        <taxon>Bacteroidota</taxon>
        <taxon>Sphingobacteriia</taxon>
        <taxon>Sphingobacteriales</taxon>
        <taxon>Sphingobacteriaceae</taxon>
        <taxon>Solitalea</taxon>
    </lineage>
</organism>
<dbReference type="Proteomes" id="UP000315971">
    <property type="component" value="Unassembled WGS sequence"/>
</dbReference>
<dbReference type="InterPro" id="IPR050465">
    <property type="entry name" value="UPF0194_transport"/>
</dbReference>
<dbReference type="Gene3D" id="2.40.420.20">
    <property type="match status" value="1"/>
</dbReference>
<dbReference type="OrthoDB" id="9806939at2"/>